<name>A0A501WD50_9BACT</name>
<dbReference type="EMBL" id="VFRQ01000001">
    <property type="protein sequence ID" value="TPE46310.1"/>
    <property type="molecule type" value="Genomic_DNA"/>
</dbReference>
<feature type="signal peptide" evidence="1">
    <location>
        <begin position="1"/>
        <end position="22"/>
    </location>
</feature>
<proteinExistence type="predicted"/>
<accession>A0A501WD50</accession>
<keyword evidence="1" id="KW-0732">Signal</keyword>
<dbReference type="Proteomes" id="UP000316727">
    <property type="component" value="Unassembled WGS sequence"/>
</dbReference>
<evidence type="ECO:0000313" key="4">
    <source>
        <dbReference type="Proteomes" id="UP000316727"/>
    </source>
</evidence>
<sequence>MRKLLNRTLAILAAGLMLTACEKNSIPELADPLQDGALVKFFFHVDGAPRSNFYLNSEKVTGVSATTDGQVLGNAYGSVYPSNAYAILPAGSFTLSAIDTMAVGGSADVLATTEVTLENDKNYSVYLAGTTEDYETFMIEDKLPPADNSTIWWRFVNTMAEMPFNVDVYAVRGAIPATDTTPAQPAKAVLLGADIDFKGHGEYVQLEPGSYTFKVYPAGSGYDPLETEPYLSSTVVLASLGRVYTTQIRGTYSLEPNKSNIDYWRDR</sequence>
<gene>
    <name evidence="3" type="ORF">FJM65_02925</name>
</gene>
<dbReference type="AlphaFoldDB" id="A0A501WD50"/>
<organism evidence="3 4">
    <name type="scientific">Pontibacter mangrovi</name>
    <dbReference type="NCBI Taxonomy" id="2589816"/>
    <lineage>
        <taxon>Bacteria</taxon>
        <taxon>Pseudomonadati</taxon>
        <taxon>Bacteroidota</taxon>
        <taxon>Cytophagia</taxon>
        <taxon>Cytophagales</taxon>
        <taxon>Hymenobacteraceae</taxon>
        <taxon>Pontibacter</taxon>
    </lineage>
</organism>
<dbReference type="OrthoDB" id="941956at2"/>
<evidence type="ECO:0000313" key="3">
    <source>
        <dbReference type="EMBL" id="TPE46310.1"/>
    </source>
</evidence>
<dbReference type="PROSITE" id="PS51257">
    <property type="entry name" value="PROKAR_LIPOPROTEIN"/>
    <property type="match status" value="1"/>
</dbReference>
<comment type="caution">
    <text evidence="3">The sequence shown here is derived from an EMBL/GenBank/DDBJ whole genome shotgun (WGS) entry which is preliminary data.</text>
</comment>
<protein>
    <submittedName>
        <fullName evidence="3">DUF4397 domain-containing protein</fullName>
    </submittedName>
</protein>
<feature type="domain" description="DUF4397" evidence="2">
    <location>
        <begin position="38"/>
        <end position="169"/>
    </location>
</feature>
<feature type="chain" id="PRO_5021247265" evidence="1">
    <location>
        <begin position="23"/>
        <end position="267"/>
    </location>
</feature>
<reference evidence="3 4" key="1">
    <citation type="submission" date="2019-06" db="EMBL/GenBank/DDBJ databases">
        <title>A novel bacterium of genus Pontibacter, isolated from marine sediment.</title>
        <authorList>
            <person name="Huang H."/>
            <person name="Mo K."/>
            <person name="Hu Y."/>
        </authorList>
    </citation>
    <scope>NUCLEOTIDE SEQUENCE [LARGE SCALE GENOMIC DNA]</scope>
    <source>
        <strain evidence="3 4">HB172049</strain>
    </source>
</reference>
<keyword evidence="4" id="KW-1185">Reference proteome</keyword>
<evidence type="ECO:0000256" key="1">
    <source>
        <dbReference type="SAM" id="SignalP"/>
    </source>
</evidence>
<dbReference type="Pfam" id="PF14344">
    <property type="entry name" value="DUF4397"/>
    <property type="match status" value="1"/>
</dbReference>
<evidence type="ECO:0000259" key="2">
    <source>
        <dbReference type="Pfam" id="PF14344"/>
    </source>
</evidence>
<dbReference type="RefSeq" id="WP_140619224.1">
    <property type="nucleotide sequence ID" value="NZ_VFRQ01000001.1"/>
</dbReference>
<dbReference type="InterPro" id="IPR025510">
    <property type="entry name" value="DUF4397"/>
</dbReference>